<evidence type="ECO:0000313" key="3">
    <source>
        <dbReference type="Proteomes" id="UP000887569"/>
    </source>
</evidence>
<sequence>MTRRLVVLLLLSIGHNFTWANGKNISKQEESGMKSLYAYLFEDYQKDLRPVLNDSTTTIVTLKFWLKQVLKVDERDQIVNVYCWLELYWVDELLKWDPLKFGGLRRIHVPSNKIWKP</sequence>
<dbReference type="Proteomes" id="UP000887569">
    <property type="component" value="Unplaced"/>
</dbReference>
<protein>
    <submittedName>
        <fullName evidence="4">Neurotransmitter-gated ion-channel ligand-binding domain-containing protein</fullName>
    </submittedName>
</protein>
<dbReference type="Gene3D" id="2.70.170.10">
    <property type="entry name" value="Neurotransmitter-gated ion-channel ligand-binding domain"/>
    <property type="match status" value="1"/>
</dbReference>
<dbReference type="Pfam" id="PF02931">
    <property type="entry name" value="Neur_chan_LBD"/>
    <property type="match status" value="1"/>
</dbReference>
<dbReference type="InterPro" id="IPR036734">
    <property type="entry name" value="Neur_chan_lig-bd_sf"/>
</dbReference>
<dbReference type="InterPro" id="IPR006201">
    <property type="entry name" value="Neur_channel"/>
</dbReference>
<evidence type="ECO:0000313" key="4">
    <source>
        <dbReference type="WBParaSite" id="PgR165_g004_t01"/>
    </source>
</evidence>
<dbReference type="InterPro" id="IPR006202">
    <property type="entry name" value="Neur_chan_lig-bd"/>
</dbReference>
<feature type="chain" id="PRO_5037228658" evidence="1">
    <location>
        <begin position="21"/>
        <end position="117"/>
    </location>
</feature>
<dbReference type="WBParaSite" id="PgR165_g004_t01">
    <property type="protein sequence ID" value="PgR165_g004_t01"/>
    <property type="gene ID" value="PgR165_g004"/>
</dbReference>
<name>A0A915CGQ9_PARUN</name>
<evidence type="ECO:0000256" key="1">
    <source>
        <dbReference type="SAM" id="SignalP"/>
    </source>
</evidence>
<dbReference type="GO" id="GO:0004888">
    <property type="term" value="F:transmembrane signaling receptor activity"/>
    <property type="evidence" value="ECO:0007669"/>
    <property type="project" value="InterPro"/>
</dbReference>
<organism evidence="3 4">
    <name type="scientific">Parascaris univalens</name>
    <name type="common">Nematode worm</name>
    <dbReference type="NCBI Taxonomy" id="6257"/>
    <lineage>
        <taxon>Eukaryota</taxon>
        <taxon>Metazoa</taxon>
        <taxon>Ecdysozoa</taxon>
        <taxon>Nematoda</taxon>
        <taxon>Chromadorea</taxon>
        <taxon>Rhabditida</taxon>
        <taxon>Spirurina</taxon>
        <taxon>Ascaridomorpha</taxon>
        <taxon>Ascaridoidea</taxon>
        <taxon>Ascarididae</taxon>
        <taxon>Parascaris</taxon>
    </lineage>
</organism>
<dbReference type="GO" id="GO:0005230">
    <property type="term" value="F:extracellular ligand-gated monoatomic ion channel activity"/>
    <property type="evidence" value="ECO:0007669"/>
    <property type="project" value="InterPro"/>
</dbReference>
<dbReference type="PANTHER" id="PTHR18945">
    <property type="entry name" value="NEUROTRANSMITTER GATED ION CHANNEL"/>
    <property type="match status" value="1"/>
</dbReference>
<feature type="domain" description="Neurotransmitter-gated ion-channel ligand-binding" evidence="2">
    <location>
        <begin position="34"/>
        <end position="117"/>
    </location>
</feature>
<dbReference type="GO" id="GO:0016020">
    <property type="term" value="C:membrane"/>
    <property type="evidence" value="ECO:0007669"/>
    <property type="project" value="InterPro"/>
</dbReference>
<proteinExistence type="predicted"/>
<dbReference type="SUPFAM" id="SSF63712">
    <property type="entry name" value="Nicotinic receptor ligand binding domain-like"/>
    <property type="match status" value="1"/>
</dbReference>
<evidence type="ECO:0000259" key="2">
    <source>
        <dbReference type="Pfam" id="PF02931"/>
    </source>
</evidence>
<dbReference type="AlphaFoldDB" id="A0A915CGQ9"/>
<reference evidence="4" key="1">
    <citation type="submission" date="2022-11" db="UniProtKB">
        <authorList>
            <consortium name="WormBaseParasite"/>
        </authorList>
    </citation>
    <scope>IDENTIFICATION</scope>
</reference>
<keyword evidence="3" id="KW-1185">Reference proteome</keyword>
<feature type="signal peptide" evidence="1">
    <location>
        <begin position="1"/>
        <end position="20"/>
    </location>
</feature>
<keyword evidence="1" id="KW-0732">Signal</keyword>
<accession>A0A915CGQ9</accession>